<dbReference type="GO" id="GO:0016740">
    <property type="term" value="F:transferase activity"/>
    <property type="evidence" value="ECO:0007669"/>
    <property type="project" value="UniProtKB-KW"/>
</dbReference>
<dbReference type="Pfam" id="PF13480">
    <property type="entry name" value="Acetyltransf_6"/>
    <property type="match status" value="1"/>
</dbReference>
<protein>
    <submittedName>
        <fullName evidence="2">GNAT family N-acetyltransferase</fullName>
    </submittedName>
</protein>
<reference evidence="2 3" key="1">
    <citation type="submission" date="2017-08" db="EMBL/GenBank/DDBJ databases">
        <title>Whole Genome Sequence of Sphingobium hydrophobicum C1: Insights into Adaption to the Electronic-waste Contaminated Sediment.</title>
        <authorList>
            <person name="Song D."/>
            <person name="Chen X."/>
            <person name="Xu M."/>
        </authorList>
    </citation>
    <scope>NUCLEOTIDE SEQUENCE [LARGE SCALE GENOMIC DNA]</scope>
    <source>
        <strain evidence="2 3">C1</strain>
    </source>
</reference>
<dbReference type="KEGG" id="shyd:CJD35_08120"/>
<dbReference type="InterPro" id="IPR038740">
    <property type="entry name" value="BioF2-like_GNAT_dom"/>
</dbReference>
<name>A0A249MT97_SPHXE</name>
<feature type="domain" description="BioF2-like acetyltransferase" evidence="1">
    <location>
        <begin position="178"/>
        <end position="319"/>
    </location>
</feature>
<gene>
    <name evidence="2" type="ORF">CJD35_08120</name>
</gene>
<evidence type="ECO:0000313" key="2">
    <source>
        <dbReference type="EMBL" id="ASY44414.1"/>
    </source>
</evidence>
<dbReference type="RefSeq" id="WP_017183945.1">
    <property type="nucleotide sequence ID" value="NZ_CP022745.1"/>
</dbReference>
<dbReference type="SUPFAM" id="SSF55729">
    <property type="entry name" value="Acyl-CoA N-acyltransferases (Nat)"/>
    <property type="match status" value="1"/>
</dbReference>
<organism evidence="2 3">
    <name type="scientific">Sphingobium xenophagum</name>
    <dbReference type="NCBI Taxonomy" id="121428"/>
    <lineage>
        <taxon>Bacteria</taxon>
        <taxon>Pseudomonadati</taxon>
        <taxon>Pseudomonadota</taxon>
        <taxon>Alphaproteobacteria</taxon>
        <taxon>Sphingomonadales</taxon>
        <taxon>Sphingomonadaceae</taxon>
        <taxon>Sphingobium</taxon>
    </lineage>
</organism>
<dbReference type="EMBL" id="CP022745">
    <property type="protein sequence ID" value="ASY44414.1"/>
    <property type="molecule type" value="Genomic_DNA"/>
</dbReference>
<keyword evidence="2" id="KW-0808">Transferase</keyword>
<sequence length="356" mass="38396">MALVAQFLPLPNRTALGARWKALEAQADAAFFLSWTWVGAWLASYDVRPELLAVTDESGADVALALVGHAMMPRLLGRTATLSLNQSGDGQADRPYVEYNGLLAARGREAEAATAAIAALGRRRDWRALRLSGIAPDSPLLDMPCWTKRRVDASPVYQVDLDGVRGVAGDYLSLLSANTRGQIRRAIKDHGGGLPHVARAGANEVAPWLAEMAALNSGRHADNAWDDPAFRGFVTTIVEQGRASGAVDLLRFTDAGGVVGLLVNFVHRGQALNYQSAFADPRTGKDKPGLLCHAAAVDHYAARGLALYSLLAGKDRYKQSLSTCQESLDWWVIERFSPRLAAEAALRYILKRPASA</sequence>
<proteinExistence type="predicted"/>
<dbReference type="Proteomes" id="UP000217141">
    <property type="component" value="Chromosome I"/>
</dbReference>
<evidence type="ECO:0000313" key="3">
    <source>
        <dbReference type="Proteomes" id="UP000217141"/>
    </source>
</evidence>
<dbReference type="AlphaFoldDB" id="A0A249MT97"/>
<accession>A0A249MT97</accession>
<evidence type="ECO:0000259" key="1">
    <source>
        <dbReference type="Pfam" id="PF13480"/>
    </source>
</evidence>
<dbReference type="InterPro" id="IPR016181">
    <property type="entry name" value="Acyl_CoA_acyltransferase"/>
</dbReference>